<name>A0A0A0HYB0_CLOBO</name>
<reference evidence="2 3" key="1">
    <citation type="submission" date="2014-01" db="EMBL/GenBank/DDBJ databases">
        <title>Plasmidome dynamics in the species complex Clostridium novyi sensu lato converts strains of independent lineages into distinctly different pathogens.</title>
        <authorList>
            <person name="Skarin H."/>
            <person name="Segerman B."/>
        </authorList>
    </citation>
    <scope>NUCLEOTIDE SEQUENCE [LARGE SCALE GENOMIC DNA]</scope>
    <source>
        <strain evidence="2 3">DC5</strain>
    </source>
</reference>
<dbReference type="Proteomes" id="UP000030014">
    <property type="component" value="Unassembled WGS sequence"/>
</dbReference>
<keyword evidence="1" id="KW-0732">Signal</keyword>
<evidence type="ECO:0000313" key="3">
    <source>
        <dbReference type="Proteomes" id="UP000030014"/>
    </source>
</evidence>
<organism evidence="2 3">
    <name type="scientific">Clostridium botulinum C/D str. DC5</name>
    <dbReference type="NCBI Taxonomy" id="1443128"/>
    <lineage>
        <taxon>Bacteria</taxon>
        <taxon>Bacillati</taxon>
        <taxon>Bacillota</taxon>
        <taxon>Clostridia</taxon>
        <taxon>Eubacteriales</taxon>
        <taxon>Clostridiaceae</taxon>
        <taxon>Clostridium</taxon>
    </lineage>
</organism>
<accession>A0A0A0HYB0</accession>
<evidence type="ECO:0008006" key="4">
    <source>
        <dbReference type="Google" id="ProtNLM"/>
    </source>
</evidence>
<sequence length="188" mass="21827">MFNKINFKKIVSGVLVAISIFTTGAFTNNTAKAQEQTQVTSNATTIKPDHINRTKHIIPTLPQTKSNERIQFMNCKYVEYDKNTNTYNLVLTDTNNQTDGEWVIPLFKFNYNKQLLQELHNLFYNQISIVTVDTTKNIYEDNAITEFQLLDEQFTGEQMDIQGIYEYIQEDVVNKLHINLNVFDNQLS</sequence>
<gene>
    <name evidence="2" type="ORF">Z955_15650</name>
</gene>
<dbReference type="RefSeq" id="WP_039260201.1">
    <property type="nucleotide sequence ID" value="NZ_JDRY01000170.1"/>
</dbReference>
<evidence type="ECO:0000313" key="2">
    <source>
        <dbReference type="EMBL" id="KGM93398.1"/>
    </source>
</evidence>
<protein>
    <recommendedName>
        <fullName evidence="4">DUF5067 domain-containing protein</fullName>
    </recommendedName>
</protein>
<proteinExistence type="predicted"/>
<evidence type="ECO:0000256" key="1">
    <source>
        <dbReference type="SAM" id="SignalP"/>
    </source>
</evidence>
<dbReference type="AlphaFoldDB" id="A0A0A0HYB0"/>
<feature type="signal peptide" evidence="1">
    <location>
        <begin position="1"/>
        <end position="33"/>
    </location>
</feature>
<dbReference type="EMBL" id="JDRY01000170">
    <property type="protein sequence ID" value="KGM93398.1"/>
    <property type="molecule type" value="Genomic_DNA"/>
</dbReference>
<feature type="chain" id="PRO_5001963107" description="DUF5067 domain-containing protein" evidence="1">
    <location>
        <begin position="34"/>
        <end position="188"/>
    </location>
</feature>
<comment type="caution">
    <text evidence="2">The sequence shown here is derived from an EMBL/GenBank/DDBJ whole genome shotgun (WGS) entry which is preliminary data.</text>
</comment>